<keyword evidence="12" id="KW-1185">Reference proteome</keyword>
<dbReference type="PROSITE" id="PS50928">
    <property type="entry name" value="ABC_TM1"/>
    <property type="match status" value="1"/>
</dbReference>
<feature type="transmembrane region" description="Helical" evidence="8">
    <location>
        <begin position="126"/>
        <end position="145"/>
    </location>
</feature>
<dbReference type="InterPro" id="IPR035906">
    <property type="entry name" value="MetI-like_sf"/>
</dbReference>
<feature type="transmembrane region" description="Helical" evidence="8">
    <location>
        <begin position="73"/>
        <end position="100"/>
    </location>
</feature>
<keyword evidence="4 8" id="KW-0812">Transmembrane</keyword>
<proteinExistence type="inferred from homology"/>
<feature type="transmembrane region" description="Helical" evidence="8">
    <location>
        <begin position="33"/>
        <end position="53"/>
    </location>
</feature>
<keyword evidence="3" id="KW-1003">Cell membrane</keyword>
<evidence type="ECO:0000313" key="11">
    <source>
        <dbReference type="EMBL" id="QPZ39489.1"/>
    </source>
</evidence>
<keyword evidence="7 8" id="KW-0472">Membrane</keyword>
<evidence type="ECO:0000256" key="9">
    <source>
        <dbReference type="SAM" id="MobiDB-lite"/>
    </source>
</evidence>
<comment type="subcellular location">
    <subcellularLocation>
        <location evidence="1 8">Cell membrane</location>
        <topology evidence="1 8">Multi-pass membrane protein</topology>
    </subcellularLocation>
</comment>
<evidence type="ECO:0000313" key="12">
    <source>
        <dbReference type="Proteomes" id="UP000662814"/>
    </source>
</evidence>
<dbReference type="Proteomes" id="UP000662814">
    <property type="component" value="Chromosome"/>
</dbReference>
<keyword evidence="6 8" id="KW-1133">Transmembrane helix</keyword>
<evidence type="ECO:0000256" key="6">
    <source>
        <dbReference type="ARBA" id="ARBA00022989"/>
    </source>
</evidence>
<feature type="transmembrane region" description="Helical" evidence="8">
    <location>
        <begin position="157"/>
        <end position="180"/>
    </location>
</feature>
<dbReference type="InterPro" id="IPR043429">
    <property type="entry name" value="ArtM/GltK/GlnP/TcyL/YhdX-like"/>
</dbReference>
<protein>
    <submittedName>
        <fullName evidence="11">Amino acid ABC transporter permease</fullName>
    </submittedName>
</protein>
<dbReference type="EMBL" id="CP061169">
    <property type="protein sequence ID" value="QPZ39489.1"/>
    <property type="molecule type" value="Genomic_DNA"/>
</dbReference>
<dbReference type="PANTHER" id="PTHR30614">
    <property type="entry name" value="MEMBRANE COMPONENT OF AMINO ACID ABC TRANSPORTER"/>
    <property type="match status" value="1"/>
</dbReference>
<evidence type="ECO:0000256" key="7">
    <source>
        <dbReference type="ARBA" id="ARBA00023136"/>
    </source>
</evidence>
<feature type="transmembrane region" description="Helical" evidence="8">
    <location>
        <begin position="258"/>
        <end position="279"/>
    </location>
</feature>
<accession>A0ABX6YKX9</accession>
<keyword evidence="2 8" id="KW-0813">Transport</keyword>
<dbReference type="PANTHER" id="PTHR30614:SF0">
    <property type="entry name" value="L-CYSTINE TRANSPORT SYSTEM PERMEASE PROTEIN TCYL"/>
    <property type="match status" value="1"/>
</dbReference>
<sequence>MTTNLAVPARARRNEAAPLPPIKAKSRISWSRILTLVILLWVVIAFVVGAATNERLDWGAVGTYLFDPRILQGLQTTLVLTAVSMAIATVLGVVLALMALTRDPAPRAFARTYITIFRSIPPMVQLLFWYFLAAILPTITIGIPFGPDLVTFDTNLLITQFAAALLGLSLGEAAFLAEYIRGGILSVPRGQSEAAAACGLTPAKTFFRVVFPQAIRVILPAYGNSLISQVKNTAMVFVIGAGDLMTEAQLIYSQNFQQIPLLIVVSIWYLVIVVILTQVQRRIENHYSRGYTRRTEKSSARRQPLIADSDQPHEVTS</sequence>
<dbReference type="SUPFAM" id="SSF161098">
    <property type="entry name" value="MetI-like"/>
    <property type="match status" value="1"/>
</dbReference>
<keyword evidence="5" id="KW-0029">Amino-acid transport</keyword>
<dbReference type="InterPro" id="IPR010065">
    <property type="entry name" value="AA_ABC_transptr_permease_3TM"/>
</dbReference>
<gene>
    <name evidence="11" type="ORF">HCR76_05375</name>
</gene>
<dbReference type="CDD" id="cd06261">
    <property type="entry name" value="TM_PBP2"/>
    <property type="match status" value="1"/>
</dbReference>
<dbReference type="RefSeq" id="WP_166988920.1">
    <property type="nucleotide sequence ID" value="NZ_CP061169.1"/>
</dbReference>
<evidence type="ECO:0000256" key="3">
    <source>
        <dbReference type="ARBA" id="ARBA00022475"/>
    </source>
</evidence>
<feature type="domain" description="ABC transmembrane type-1" evidence="10">
    <location>
        <begin position="74"/>
        <end position="280"/>
    </location>
</feature>
<evidence type="ECO:0000256" key="1">
    <source>
        <dbReference type="ARBA" id="ARBA00004651"/>
    </source>
</evidence>
<comment type="similarity">
    <text evidence="8">Belongs to the binding-protein-dependent transport system permease family.</text>
</comment>
<evidence type="ECO:0000256" key="4">
    <source>
        <dbReference type="ARBA" id="ARBA00022692"/>
    </source>
</evidence>
<dbReference type="Pfam" id="PF00528">
    <property type="entry name" value="BPD_transp_1"/>
    <property type="match status" value="1"/>
</dbReference>
<evidence type="ECO:0000259" key="10">
    <source>
        <dbReference type="PROSITE" id="PS50928"/>
    </source>
</evidence>
<organism evidence="11 12">
    <name type="scientific">Paramicrobacterium chengjingii</name>
    <dbReference type="NCBI Taxonomy" id="2769067"/>
    <lineage>
        <taxon>Bacteria</taxon>
        <taxon>Bacillati</taxon>
        <taxon>Actinomycetota</taxon>
        <taxon>Actinomycetes</taxon>
        <taxon>Micrococcales</taxon>
        <taxon>Microbacteriaceae</taxon>
        <taxon>Paramicrobacterium</taxon>
    </lineage>
</organism>
<reference evidence="11 12" key="1">
    <citation type="submission" date="2020-12" db="EMBL/GenBank/DDBJ databases">
        <title>Microbacterium sp. HY060.</title>
        <authorList>
            <person name="Zhou J."/>
        </authorList>
    </citation>
    <scope>NUCLEOTIDE SEQUENCE [LARGE SCALE GENOMIC DNA]</scope>
    <source>
        <strain evidence="11 12">HY60</strain>
    </source>
</reference>
<dbReference type="NCBIfam" id="TIGR01726">
    <property type="entry name" value="HEQRo_perm_3TM"/>
    <property type="match status" value="1"/>
</dbReference>
<dbReference type="Gene3D" id="1.10.3720.10">
    <property type="entry name" value="MetI-like"/>
    <property type="match status" value="1"/>
</dbReference>
<name>A0ABX6YKX9_9MICO</name>
<feature type="region of interest" description="Disordered" evidence="9">
    <location>
        <begin position="291"/>
        <end position="317"/>
    </location>
</feature>
<dbReference type="InterPro" id="IPR000515">
    <property type="entry name" value="MetI-like"/>
</dbReference>
<evidence type="ECO:0000256" key="2">
    <source>
        <dbReference type="ARBA" id="ARBA00022448"/>
    </source>
</evidence>
<evidence type="ECO:0000256" key="8">
    <source>
        <dbReference type="RuleBase" id="RU363032"/>
    </source>
</evidence>
<evidence type="ECO:0000256" key="5">
    <source>
        <dbReference type="ARBA" id="ARBA00022970"/>
    </source>
</evidence>